<gene>
    <name evidence="1" type="ORF">V565_159610</name>
</gene>
<sequence>MFQVGSRTSSREPIELAETGEIVDLMLKFIYPRQSATVTSFETLDNALQAANKYQLDDMYQQLRHQLMSRESLVSVYTDSLKALGVSSTHGFKKETLVASALAHGNYDFTTVDGLLQLAKNAPEAIPWIIIIGIPSVKSKVISDVLFNYNKYPMKPPKKLCNVCRKDRAYGYLDRNSPDTHYSPPEWLARWAHGLFKTLKIRPREDWKACFDVGFLFKAVGRYGGTPIRSMNGNCTCLDSFSRREGARAFLRWSEDVYDCLAARLVGLRELEGLME</sequence>
<keyword evidence="2" id="KW-1185">Reference proteome</keyword>
<comment type="caution">
    <text evidence="1">The sequence shown here is derived from an EMBL/GenBank/DDBJ whole genome shotgun (WGS) entry which is preliminary data.</text>
</comment>
<dbReference type="EMBL" id="AZST01000772">
    <property type="protein sequence ID" value="KEP47331.1"/>
    <property type="molecule type" value="Genomic_DNA"/>
</dbReference>
<evidence type="ECO:0000313" key="1">
    <source>
        <dbReference type="EMBL" id="KEP47331.1"/>
    </source>
</evidence>
<organism evidence="1 2">
    <name type="scientific">Rhizoctonia solani 123E</name>
    <dbReference type="NCBI Taxonomy" id="1423351"/>
    <lineage>
        <taxon>Eukaryota</taxon>
        <taxon>Fungi</taxon>
        <taxon>Dikarya</taxon>
        <taxon>Basidiomycota</taxon>
        <taxon>Agaricomycotina</taxon>
        <taxon>Agaricomycetes</taxon>
        <taxon>Cantharellales</taxon>
        <taxon>Ceratobasidiaceae</taxon>
        <taxon>Rhizoctonia</taxon>
    </lineage>
</organism>
<protein>
    <submittedName>
        <fullName evidence="1">Putative BTB domain protein</fullName>
    </submittedName>
</protein>
<reference evidence="1 2" key="1">
    <citation type="submission" date="2013-12" db="EMBL/GenBank/DDBJ databases">
        <authorList>
            <person name="Cubeta M."/>
            <person name="Pakala S."/>
            <person name="Fedorova N."/>
            <person name="Thomas E."/>
            <person name="Dean R."/>
            <person name="Jabaji S."/>
            <person name="Neate S."/>
            <person name="Toda T."/>
            <person name="Tavantzis S."/>
            <person name="Vilgalys R."/>
            <person name="Bharathan N."/>
            <person name="Pakala S."/>
            <person name="Losada L.S."/>
            <person name="Zafar N."/>
            <person name="Nierman W."/>
        </authorList>
    </citation>
    <scope>NUCLEOTIDE SEQUENCE [LARGE SCALE GENOMIC DNA]</scope>
    <source>
        <strain evidence="1 2">123E</strain>
    </source>
</reference>
<name>A0A074RJT6_9AGAM</name>
<dbReference type="OrthoDB" id="6359816at2759"/>
<accession>A0A074RJT6</accession>
<dbReference type="AlphaFoldDB" id="A0A074RJT6"/>
<proteinExistence type="predicted"/>
<dbReference type="Proteomes" id="UP000027456">
    <property type="component" value="Unassembled WGS sequence"/>
</dbReference>
<dbReference type="Gene3D" id="3.30.710.10">
    <property type="entry name" value="Potassium Channel Kv1.1, Chain A"/>
    <property type="match status" value="1"/>
</dbReference>
<dbReference type="InterPro" id="IPR011333">
    <property type="entry name" value="SKP1/BTB/POZ_sf"/>
</dbReference>
<evidence type="ECO:0000313" key="2">
    <source>
        <dbReference type="Proteomes" id="UP000027456"/>
    </source>
</evidence>
<dbReference type="STRING" id="1423351.A0A074RJT6"/>
<dbReference type="HOGENOM" id="CLU_069440_1_0_1"/>